<dbReference type="PROSITE" id="PS50250">
    <property type="entry name" value="PCI"/>
    <property type="match status" value="1"/>
</dbReference>
<evidence type="ECO:0000256" key="4">
    <source>
        <dbReference type="ARBA" id="ARBA00015732"/>
    </source>
</evidence>
<comment type="similarity">
    <text evidence="2">Belongs to the proteasome subunit S11 family.</text>
</comment>
<comment type="subunit">
    <text evidence="3">Component of the 19S proteasome regulatory particle complex. The 26S proteasome consists of a 20S core particle (CP) and two 19S regulatory subunits (RP). The regulatory particle is made of a lid composed of 9 subunits including PSMD13, a base containing 6 ATPases and few additional components.</text>
</comment>
<dbReference type="PANTHER" id="PTHR10539">
    <property type="entry name" value="26S PROTEASOME NON-ATPASE REGULATORY SUBUNIT 13"/>
    <property type="match status" value="1"/>
</dbReference>
<dbReference type="Pfam" id="PF01399">
    <property type="entry name" value="PCI"/>
    <property type="match status" value="1"/>
</dbReference>
<evidence type="ECO:0000256" key="1">
    <source>
        <dbReference type="ARBA" id="ARBA00002362"/>
    </source>
</evidence>
<dbReference type="InterPro" id="IPR035298">
    <property type="entry name" value="PSMD13"/>
</dbReference>
<dbReference type="GO" id="GO:0006511">
    <property type="term" value="P:ubiquitin-dependent protein catabolic process"/>
    <property type="evidence" value="ECO:0007669"/>
    <property type="project" value="TreeGrafter"/>
</dbReference>
<dbReference type="GO" id="GO:0005829">
    <property type="term" value="C:cytosol"/>
    <property type="evidence" value="ECO:0007669"/>
    <property type="project" value="TreeGrafter"/>
</dbReference>
<dbReference type="EMBL" id="OV696703">
    <property type="protein sequence ID" value="CAH1251173.1"/>
    <property type="molecule type" value="Genomic_DNA"/>
</dbReference>
<evidence type="ECO:0000256" key="5">
    <source>
        <dbReference type="ARBA" id="ARBA00022942"/>
    </source>
</evidence>
<feature type="domain" description="PCI" evidence="9">
    <location>
        <begin position="172"/>
        <end position="339"/>
    </location>
</feature>
<dbReference type="GO" id="GO:0005198">
    <property type="term" value="F:structural molecule activity"/>
    <property type="evidence" value="ECO:0007669"/>
    <property type="project" value="TreeGrafter"/>
</dbReference>
<keyword evidence="5" id="KW-0647">Proteasome</keyword>
<dbReference type="Proteomes" id="UP000838412">
    <property type="component" value="Chromosome 18"/>
</dbReference>
<dbReference type="AlphaFoldDB" id="A0A8K0EFJ6"/>
<dbReference type="SUPFAM" id="SSF46785">
    <property type="entry name" value="Winged helix' DNA-binding domain"/>
    <property type="match status" value="1"/>
</dbReference>
<dbReference type="PANTHER" id="PTHR10539:SF0">
    <property type="entry name" value="26S PROTEASOME NON-ATPASE REGULATORY SUBUNIT 13"/>
    <property type="match status" value="1"/>
</dbReference>
<name>A0A8K0EFJ6_BRALA</name>
<reference evidence="10" key="1">
    <citation type="submission" date="2022-01" db="EMBL/GenBank/DDBJ databases">
        <authorList>
            <person name="Braso-Vives M."/>
        </authorList>
    </citation>
    <scope>NUCLEOTIDE SEQUENCE</scope>
</reference>
<evidence type="ECO:0000313" key="11">
    <source>
        <dbReference type="Proteomes" id="UP000838412"/>
    </source>
</evidence>
<evidence type="ECO:0000256" key="6">
    <source>
        <dbReference type="ARBA" id="ARBA00029749"/>
    </source>
</evidence>
<comment type="function">
    <text evidence="1">Component of the 26S proteasome, a multiprotein complex involved in the ATP-dependent degradation of ubiquitinated proteins. This complex plays a key role in the maintenance of protein homeostasis by removing misfolded or damaged proteins, which could impair cellular functions, and by removing proteins whose functions are no longer required. Therefore, the proteasome participates in numerous cellular processes, including cell cycle progression, apoptosis, or DNA damage repair.</text>
</comment>
<evidence type="ECO:0000256" key="2">
    <source>
        <dbReference type="ARBA" id="ARBA00006207"/>
    </source>
</evidence>
<evidence type="ECO:0000256" key="3">
    <source>
        <dbReference type="ARBA" id="ARBA00011441"/>
    </source>
</evidence>
<organism evidence="10 11">
    <name type="scientific">Branchiostoma lanceolatum</name>
    <name type="common">Common lancelet</name>
    <name type="synonym">Amphioxus lanceolatum</name>
    <dbReference type="NCBI Taxonomy" id="7740"/>
    <lineage>
        <taxon>Eukaryota</taxon>
        <taxon>Metazoa</taxon>
        <taxon>Chordata</taxon>
        <taxon>Cephalochordata</taxon>
        <taxon>Leptocardii</taxon>
        <taxon>Amphioxiformes</taxon>
        <taxon>Branchiostomatidae</taxon>
        <taxon>Branchiostoma</taxon>
    </lineage>
</organism>
<dbReference type="Pfam" id="PF22037">
    <property type="entry name" value="PSD13_N"/>
    <property type="match status" value="1"/>
</dbReference>
<dbReference type="OrthoDB" id="1093at2759"/>
<evidence type="ECO:0000259" key="9">
    <source>
        <dbReference type="PROSITE" id="PS50250"/>
    </source>
</evidence>
<gene>
    <name evidence="10" type="primary">PSMD13</name>
    <name evidence="10" type="ORF">BLAG_LOCUS11647</name>
</gene>
<dbReference type="GO" id="GO:0008541">
    <property type="term" value="C:proteasome regulatory particle, lid subcomplex"/>
    <property type="evidence" value="ECO:0007669"/>
    <property type="project" value="TreeGrafter"/>
</dbReference>
<dbReference type="GO" id="GO:0005634">
    <property type="term" value="C:nucleus"/>
    <property type="evidence" value="ECO:0007669"/>
    <property type="project" value="TreeGrafter"/>
</dbReference>
<evidence type="ECO:0000256" key="7">
    <source>
        <dbReference type="ARBA" id="ARBA00031303"/>
    </source>
</evidence>
<dbReference type="InterPro" id="IPR036390">
    <property type="entry name" value="WH_DNA-bd_sf"/>
</dbReference>
<keyword evidence="11" id="KW-1185">Reference proteome</keyword>
<proteinExistence type="inferred from homology"/>
<evidence type="ECO:0000313" key="10">
    <source>
        <dbReference type="EMBL" id="CAH1251173.1"/>
    </source>
</evidence>
<dbReference type="InterPro" id="IPR000717">
    <property type="entry name" value="PCI_dom"/>
</dbReference>
<dbReference type="InterPro" id="IPR054179">
    <property type="entry name" value="PSD13_N"/>
</dbReference>
<protein>
    <recommendedName>
        <fullName evidence="4">26S proteasome non-ATPase regulatory subunit 13</fullName>
    </recommendedName>
    <alternativeName>
        <fullName evidence="6">26S proteasome regulatory subunit RPN9</fullName>
    </alternativeName>
    <alternativeName>
        <fullName evidence="8">26S proteasome regulatory subunit S11</fullName>
    </alternativeName>
    <alternativeName>
        <fullName evidence="7">26S proteasome regulatory subunit p40.5</fullName>
    </alternativeName>
</protein>
<evidence type="ECO:0000256" key="8">
    <source>
        <dbReference type="ARBA" id="ARBA00032323"/>
    </source>
</evidence>
<sequence length="377" mass="42880">MRDVPAFLSEQKARGPPDLTTEWETLEELYNKKLWHQLTLKLTTFVNSPHFAQGDGLLKMYENFLVDFEHRINPLSLVEIILIIIKQIKVPADAVSFLEKTKEKVKGNEEAVILCLTTMGTIHLGQNSLPEVKTVVEQAGAMVDNIDGVTTVHGRYYDLSSNYHRIMGSHADFYREALRFLGCMEITDISLEEQRERAFNLGLAALLGEGVYNFGELLAHPVLDSLRNTDKQWLVDLLYAFNAGNLAAIEKLRPKWQAQPDLAANELSLQQKVRLLCLMEMTFTRPANNRQLTFQEISKEAKLPVEEVELLVMKALSLGLVKGHIDQVDSKVHMTWVQPRVLDIAQIKKMKDRLDMWCGDVNSMEMMVEVKATDLLT</sequence>
<accession>A0A8K0EFJ6</accession>
<dbReference type="SMART" id="SM00088">
    <property type="entry name" value="PINT"/>
    <property type="match status" value="1"/>
</dbReference>